<gene>
    <name evidence="1" type="ORF">N869_05965</name>
</gene>
<dbReference type="NCBIfam" id="TIGR00099">
    <property type="entry name" value="Cof-subfamily"/>
    <property type="match status" value="1"/>
</dbReference>
<name>A0A0A0BRN2_9CELL</name>
<dbReference type="NCBIfam" id="TIGR01484">
    <property type="entry name" value="HAD-SF-IIB"/>
    <property type="match status" value="1"/>
</dbReference>
<sequence>MPDDWTAPDLDVDVRLIATDMDGTLLDDQHEPHPTLWPLLEDLTARGIVLCPASGRQHQRMAQQFAHSPHDVVLIAENGAYVQHGDTVLGATPLGREAVAAAVRTARALTDRGRDVGVVLSTGQGAHLERTDQEFAGLVSRFYADVTPVEDLLAVAHDAFKVAVMDRNGVQDGTADALLRSNPGQQVVVSGQHWVDVMATTVDKGTALRTVQERLGVTVDQTIAFGDYPNDLPLLEAAGTSFAMADAHPRVAARADHTAPSNTANGVVRAVAAILGIDMADLERRA</sequence>
<evidence type="ECO:0000313" key="2">
    <source>
        <dbReference type="Proteomes" id="UP000054314"/>
    </source>
</evidence>
<dbReference type="SFLD" id="SFLDG01140">
    <property type="entry name" value="C2.B:_Phosphomannomutase_and_P"/>
    <property type="match status" value="1"/>
</dbReference>
<evidence type="ECO:0000313" key="1">
    <source>
        <dbReference type="EMBL" id="KGM09749.1"/>
    </source>
</evidence>
<dbReference type="Gene3D" id="3.40.50.1000">
    <property type="entry name" value="HAD superfamily/HAD-like"/>
    <property type="match status" value="1"/>
</dbReference>
<reference evidence="1 2" key="1">
    <citation type="submission" date="2013-08" db="EMBL/GenBank/DDBJ databases">
        <title>Genome sequencing of Cellulomonas bogoriensis 69B4.</title>
        <authorList>
            <person name="Chen F."/>
            <person name="Li Y."/>
            <person name="Wang G."/>
        </authorList>
    </citation>
    <scope>NUCLEOTIDE SEQUENCE [LARGE SCALE GENOMIC DNA]</scope>
    <source>
        <strain evidence="1 2">69B4</strain>
    </source>
</reference>
<organism evidence="1 2">
    <name type="scientific">Cellulomonas bogoriensis 69B4 = DSM 16987</name>
    <dbReference type="NCBI Taxonomy" id="1386082"/>
    <lineage>
        <taxon>Bacteria</taxon>
        <taxon>Bacillati</taxon>
        <taxon>Actinomycetota</taxon>
        <taxon>Actinomycetes</taxon>
        <taxon>Micrococcales</taxon>
        <taxon>Cellulomonadaceae</taxon>
        <taxon>Cellulomonas</taxon>
    </lineage>
</organism>
<accession>A0A0A0BRN2</accession>
<dbReference type="InterPro" id="IPR000150">
    <property type="entry name" value="Cof"/>
</dbReference>
<dbReference type="AlphaFoldDB" id="A0A0A0BRN2"/>
<dbReference type="GO" id="GO:0005829">
    <property type="term" value="C:cytosol"/>
    <property type="evidence" value="ECO:0007669"/>
    <property type="project" value="TreeGrafter"/>
</dbReference>
<dbReference type="EMBL" id="AXCZ01000172">
    <property type="protein sequence ID" value="KGM09749.1"/>
    <property type="molecule type" value="Genomic_DNA"/>
</dbReference>
<proteinExistence type="predicted"/>
<dbReference type="InterPro" id="IPR006379">
    <property type="entry name" value="HAD-SF_hydro_IIB"/>
</dbReference>
<dbReference type="PANTHER" id="PTHR10000">
    <property type="entry name" value="PHOSPHOSERINE PHOSPHATASE"/>
    <property type="match status" value="1"/>
</dbReference>
<keyword evidence="1" id="KW-0378">Hydrolase</keyword>
<dbReference type="Proteomes" id="UP000054314">
    <property type="component" value="Unassembled WGS sequence"/>
</dbReference>
<dbReference type="PANTHER" id="PTHR10000:SF8">
    <property type="entry name" value="HAD SUPERFAMILY HYDROLASE-LIKE, TYPE 3"/>
    <property type="match status" value="1"/>
</dbReference>
<dbReference type="SUPFAM" id="SSF56784">
    <property type="entry name" value="HAD-like"/>
    <property type="match status" value="1"/>
</dbReference>
<dbReference type="InterPro" id="IPR036412">
    <property type="entry name" value="HAD-like_sf"/>
</dbReference>
<keyword evidence="2" id="KW-1185">Reference proteome</keyword>
<dbReference type="RefSeq" id="WP_035062170.1">
    <property type="nucleotide sequence ID" value="NZ_AXCZ01000172.1"/>
</dbReference>
<dbReference type="SFLD" id="SFLDS00003">
    <property type="entry name" value="Haloacid_Dehalogenase"/>
    <property type="match status" value="1"/>
</dbReference>
<dbReference type="InterPro" id="IPR023214">
    <property type="entry name" value="HAD_sf"/>
</dbReference>
<dbReference type="GO" id="GO:0016791">
    <property type="term" value="F:phosphatase activity"/>
    <property type="evidence" value="ECO:0007669"/>
    <property type="project" value="TreeGrafter"/>
</dbReference>
<dbReference type="OrthoDB" id="3180855at2"/>
<dbReference type="Pfam" id="PF08282">
    <property type="entry name" value="Hydrolase_3"/>
    <property type="match status" value="1"/>
</dbReference>
<comment type="caution">
    <text evidence="1">The sequence shown here is derived from an EMBL/GenBank/DDBJ whole genome shotgun (WGS) entry which is preliminary data.</text>
</comment>
<dbReference type="GO" id="GO:0000287">
    <property type="term" value="F:magnesium ion binding"/>
    <property type="evidence" value="ECO:0007669"/>
    <property type="project" value="TreeGrafter"/>
</dbReference>
<protein>
    <submittedName>
        <fullName evidence="1">HAD family hydrolase</fullName>
    </submittedName>
</protein>
<dbReference type="Gene3D" id="3.30.1240.10">
    <property type="match status" value="1"/>
</dbReference>